<dbReference type="GO" id="GO:0005666">
    <property type="term" value="C:RNA polymerase III complex"/>
    <property type="evidence" value="ECO:0007669"/>
    <property type="project" value="TreeGrafter"/>
</dbReference>
<accession>B3NHV7</accession>
<evidence type="ECO:0008006" key="7">
    <source>
        <dbReference type="Google" id="ProtNLM"/>
    </source>
</evidence>
<keyword evidence="3" id="KW-0539">Nucleus</keyword>
<sequence length="161" mass="17822">MAGRGRGGKTGTLTAEQMAMLGCTKDMPVQTAPPPTFPPVLNRPTTLEKLKAHPDFNYKAMPQELNISSRKRRGADARPKLLAKKTNIEDRLKVLEQNELKSGGGEQDDAKQESDSEQEEEDPEAALDDEMDEDNDYGATYFDNGEAFNDEDDNLDDGPVY</sequence>
<dbReference type="EMBL" id="CH954178">
    <property type="protein sequence ID" value="EDV51972.1"/>
    <property type="molecule type" value="Genomic_DNA"/>
</dbReference>
<comment type="subcellular location">
    <subcellularLocation>
        <location evidence="1">Nucleus</location>
    </subcellularLocation>
</comment>
<reference evidence="5 6" key="1">
    <citation type="journal article" date="2007" name="Nature">
        <title>Evolution of genes and genomes on the Drosophila phylogeny.</title>
        <authorList>
            <consortium name="Drosophila 12 Genomes Consortium"/>
            <person name="Clark A.G."/>
            <person name="Eisen M.B."/>
            <person name="Smith D.R."/>
            <person name="Bergman C.M."/>
            <person name="Oliver B."/>
            <person name="Markow T.A."/>
            <person name="Kaufman T.C."/>
            <person name="Kellis M."/>
            <person name="Gelbart W."/>
            <person name="Iyer V.N."/>
            <person name="Pollard D.A."/>
            <person name="Sackton T.B."/>
            <person name="Larracuente A.M."/>
            <person name="Singh N.D."/>
            <person name="Abad J.P."/>
            <person name="Abt D.N."/>
            <person name="Adryan B."/>
            <person name="Aguade M."/>
            <person name="Akashi H."/>
            <person name="Anderson W.W."/>
            <person name="Aquadro C.F."/>
            <person name="Ardell D.H."/>
            <person name="Arguello R."/>
            <person name="Artieri C.G."/>
            <person name="Barbash D.A."/>
            <person name="Barker D."/>
            <person name="Barsanti P."/>
            <person name="Batterham P."/>
            <person name="Batzoglou S."/>
            <person name="Begun D."/>
            <person name="Bhutkar A."/>
            <person name="Blanco E."/>
            <person name="Bosak S.A."/>
            <person name="Bradley R.K."/>
            <person name="Brand A.D."/>
            <person name="Brent M.R."/>
            <person name="Brooks A.N."/>
            <person name="Brown R.H."/>
            <person name="Butlin R.K."/>
            <person name="Caggese C."/>
            <person name="Calvi B.R."/>
            <person name="Bernardo de Carvalho A."/>
            <person name="Caspi A."/>
            <person name="Castrezana S."/>
            <person name="Celniker S.E."/>
            <person name="Chang J.L."/>
            <person name="Chapple C."/>
            <person name="Chatterji S."/>
            <person name="Chinwalla A."/>
            <person name="Civetta A."/>
            <person name="Clifton S.W."/>
            <person name="Comeron J.M."/>
            <person name="Costello J.C."/>
            <person name="Coyne J.A."/>
            <person name="Daub J."/>
            <person name="David R.G."/>
            <person name="Delcher A.L."/>
            <person name="Delehaunty K."/>
            <person name="Do C.B."/>
            <person name="Ebling H."/>
            <person name="Edwards K."/>
            <person name="Eickbush T."/>
            <person name="Evans J.D."/>
            <person name="Filipski A."/>
            <person name="Findeiss S."/>
            <person name="Freyhult E."/>
            <person name="Fulton L."/>
            <person name="Fulton R."/>
            <person name="Garcia A.C."/>
            <person name="Gardiner A."/>
            <person name="Garfield D.A."/>
            <person name="Garvin B.E."/>
            <person name="Gibson G."/>
            <person name="Gilbert D."/>
            <person name="Gnerre S."/>
            <person name="Godfrey J."/>
            <person name="Good R."/>
            <person name="Gotea V."/>
            <person name="Gravely B."/>
            <person name="Greenberg A.J."/>
            <person name="Griffiths-Jones S."/>
            <person name="Gross S."/>
            <person name="Guigo R."/>
            <person name="Gustafson E.A."/>
            <person name="Haerty W."/>
            <person name="Hahn M.W."/>
            <person name="Halligan D.L."/>
            <person name="Halpern A.L."/>
            <person name="Halter G.M."/>
            <person name="Han M.V."/>
            <person name="Heger A."/>
            <person name="Hillier L."/>
            <person name="Hinrichs A.S."/>
            <person name="Holmes I."/>
            <person name="Hoskins R.A."/>
            <person name="Hubisz M.J."/>
            <person name="Hultmark D."/>
            <person name="Huntley M.A."/>
            <person name="Jaffe D.B."/>
            <person name="Jagadeeshan S."/>
            <person name="Jeck W.R."/>
            <person name="Johnson J."/>
            <person name="Jones C.D."/>
            <person name="Jordan W.C."/>
            <person name="Karpen G.H."/>
            <person name="Kataoka E."/>
            <person name="Keightley P.D."/>
            <person name="Kheradpour P."/>
            <person name="Kirkness E.F."/>
            <person name="Koerich L.B."/>
            <person name="Kristiansen K."/>
            <person name="Kudrna D."/>
            <person name="Kulathinal R.J."/>
            <person name="Kumar S."/>
            <person name="Kwok R."/>
            <person name="Lander E."/>
            <person name="Langley C.H."/>
            <person name="Lapoint R."/>
            <person name="Lazzaro B.P."/>
            <person name="Lee S.J."/>
            <person name="Levesque L."/>
            <person name="Li R."/>
            <person name="Lin C.F."/>
            <person name="Lin M.F."/>
            <person name="Lindblad-Toh K."/>
            <person name="Llopart A."/>
            <person name="Long M."/>
            <person name="Low L."/>
            <person name="Lozovsky E."/>
            <person name="Lu J."/>
            <person name="Luo M."/>
            <person name="Machado C.A."/>
            <person name="Makalowski W."/>
            <person name="Marzo M."/>
            <person name="Matsuda M."/>
            <person name="Matzkin L."/>
            <person name="McAllister B."/>
            <person name="McBride C.S."/>
            <person name="McKernan B."/>
            <person name="McKernan K."/>
            <person name="Mendez-Lago M."/>
            <person name="Minx P."/>
            <person name="Mollenhauer M.U."/>
            <person name="Montooth K."/>
            <person name="Mount S.M."/>
            <person name="Mu X."/>
            <person name="Myers E."/>
            <person name="Negre B."/>
            <person name="Newfeld S."/>
            <person name="Nielsen R."/>
            <person name="Noor M.A."/>
            <person name="O'Grady P."/>
            <person name="Pachter L."/>
            <person name="Papaceit M."/>
            <person name="Parisi M.J."/>
            <person name="Parisi M."/>
            <person name="Parts L."/>
            <person name="Pedersen J.S."/>
            <person name="Pesole G."/>
            <person name="Phillippy A.M."/>
            <person name="Ponting C.P."/>
            <person name="Pop M."/>
            <person name="Porcelli D."/>
            <person name="Powell J.R."/>
            <person name="Prohaska S."/>
            <person name="Pruitt K."/>
            <person name="Puig M."/>
            <person name="Quesneville H."/>
            <person name="Ram K.R."/>
            <person name="Rand D."/>
            <person name="Rasmussen M.D."/>
            <person name="Reed L.K."/>
            <person name="Reenan R."/>
            <person name="Reily A."/>
            <person name="Remington K.A."/>
            <person name="Rieger T.T."/>
            <person name="Ritchie M.G."/>
            <person name="Robin C."/>
            <person name="Rogers Y.H."/>
            <person name="Rohde C."/>
            <person name="Rozas J."/>
            <person name="Rubenfield M.J."/>
            <person name="Ruiz A."/>
            <person name="Russo S."/>
            <person name="Salzberg S.L."/>
            <person name="Sanchez-Gracia A."/>
            <person name="Saranga D.J."/>
            <person name="Sato H."/>
            <person name="Schaeffer S.W."/>
            <person name="Schatz M.C."/>
            <person name="Schlenke T."/>
            <person name="Schwartz R."/>
            <person name="Segarra C."/>
            <person name="Singh R.S."/>
            <person name="Sirot L."/>
            <person name="Sirota M."/>
            <person name="Sisneros N.B."/>
            <person name="Smith C.D."/>
            <person name="Smith T.F."/>
            <person name="Spieth J."/>
            <person name="Stage D.E."/>
            <person name="Stark A."/>
            <person name="Stephan W."/>
            <person name="Strausberg R.L."/>
            <person name="Strempel S."/>
            <person name="Sturgill D."/>
            <person name="Sutton G."/>
            <person name="Sutton G.G."/>
            <person name="Tao W."/>
            <person name="Teichmann S."/>
            <person name="Tobari Y.N."/>
            <person name="Tomimura Y."/>
            <person name="Tsolas J.M."/>
            <person name="Valente V.L."/>
            <person name="Venter E."/>
            <person name="Venter J.C."/>
            <person name="Vicario S."/>
            <person name="Vieira F.G."/>
            <person name="Vilella A.J."/>
            <person name="Villasante A."/>
            <person name="Walenz B."/>
            <person name="Wang J."/>
            <person name="Wasserman M."/>
            <person name="Watts T."/>
            <person name="Wilson D."/>
            <person name="Wilson R.K."/>
            <person name="Wing R.A."/>
            <person name="Wolfner M.F."/>
            <person name="Wong A."/>
            <person name="Wong G.K."/>
            <person name="Wu C.I."/>
            <person name="Wu G."/>
            <person name="Yamamoto D."/>
            <person name="Yang H.P."/>
            <person name="Yang S.P."/>
            <person name="Yorke J.A."/>
            <person name="Yoshida K."/>
            <person name="Zdobnov E."/>
            <person name="Zhang P."/>
            <person name="Zhang Y."/>
            <person name="Zimin A.V."/>
            <person name="Baldwin J."/>
            <person name="Abdouelleil A."/>
            <person name="Abdulkadir J."/>
            <person name="Abebe A."/>
            <person name="Abera B."/>
            <person name="Abreu J."/>
            <person name="Acer S.C."/>
            <person name="Aftuck L."/>
            <person name="Alexander A."/>
            <person name="An P."/>
            <person name="Anderson E."/>
            <person name="Anderson S."/>
            <person name="Arachi H."/>
            <person name="Azer M."/>
            <person name="Bachantsang P."/>
            <person name="Barry A."/>
            <person name="Bayul T."/>
            <person name="Berlin A."/>
            <person name="Bessette D."/>
            <person name="Bloom T."/>
            <person name="Blye J."/>
            <person name="Boguslavskiy L."/>
            <person name="Bonnet C."/>
            <person name="Boukhgalter B."/>
            <person name="Bourzgui I."/>
            <person name="Brown A."/>
            <person name="Cahill P."/>
            <person name="Channer S."/>
            <person name="Cheshatsang Y."/>
            <person name="Chuda L."/>
            <person name="Citroen M."/>
            <person name="Collymore A."/>
            <person name="Cooke P."/>
            <person name="Costello M."/>
            <person name="D'Aco K."/>
            <person name="Daza R."/>
            <person name="De Haan G."/>
            <person name="DeGray S."/>
            <person name="DeMaso C."/>
            <person name="Dhargay N."/>
            <person name="Dooley K."/>
            <person name="Dooley E."/>
            <person name="Doricent M."/>
            <person name="Dorje P."/>
            <person name="Dorjee K."/>
            <person name="Dupes A."/>
            <person name="Elong R."/>
            <person name="Falk J."/>
            <person name="Farina A."/>
            <person name="Faro S."/>
            <person name="Ferguson D."/>
            <person name="Fisher S."/>
            <person name="Foley C.D."/>
            <person name="Franke A."/>
            <person name="Friedrich D."/>
            <person name="Gadbois L."/>
            <person name="Gearin G."/>
            <person name="Gearin C.R."/>
            <person name="Giannoukos G."/>
            <person name="Goode T."/>
            <person name="Graham J."/>
            <person name="Grandbois E."/>
            <person name="Grewal S."/>
            <person name="Gyaltsen K."/>
            <person name="Hafez N."/>
            <person name="Hagos B."/>
            <person name="Hall J."/>
            <person name="Henson C."/>
            <person name="Hollinger A."/>
            <person name="Honan T."/>
            <person name="Huard M.D."/>
            <person name="Hughes L."/>
            <person name="Hurhula B."/>
            <person name="Husby M.E."/>
            <person name="Kamat A."/>
            <person name="Kanga B."/>
            <person name="Kashin S."/>
            <person name="Khazanovich D."/>
            <person name="Kisner P."/>
            <person name="Lance K."/>
            <person name="Lara M."/>
            <person name="Lee W."/>
            <person name="Lennon N."/>
            <person name="Letendre F."/>
            <person name="LeVine R."/>
            <person name="Lipovsky A."/>
            <person name="Liu X."/>
            <person name="Liu J."/>
            <person name="Liu S."/>
            <person name="Lokyitsang T."/>
            <person name="Lokyitsang Y."/>
            <person name="Lubonja R."/>
            <person name="Lui A."/>
            <person name="MacDonald P."/>
            <person name="Magnisalis V."/>
            <person name="Maru K."/>
            <person name="Matthews C."/>
            <person name="McCusker W."/>
            <person name="McDonough S."/>
            <person name="Mehta T."/>
            <person name="Meldrim J."/>
            <person name="Meneus L."/>
            <person name="Mihai O."/>
            <person name="Mihalev A."/>
            <person name="Mihova T."/>
            <person name="Mittelman R."/>
            <person name="Mlenga V."/>
            <person name="Montmayeur A."/>
            <person name="Mulrain L."/>
            <person name="Navidi A."/>
            <person name="Naylor J."/>
            <person name="Negash T."/>
            <person name="Nguyen T."/>
            <person name="Nguyen N."/>
            <person name="Nicol R."/>
            <person name="Norbu C."/>
            <person name="Norbu N."/>
            <person name="Novod N."/>
            <person name="O'Neill B."/>
            <person name="Osman S."/>
            <person name="Markiewicz E."/>
            <person name="Oyono O.L."/>
            <person name="Patti C."/>
            <person name="Phunkhang P."/>
            <person name="Pierre F."/>
            <person name="Priest M."/>
            <person name="Raghuraman S."/>
            <person name="Rege F."/>
            <person name="Reyes R."/>
            <person name="Rise C."/>
            <person name="Rogov P."/>
            <person name="Ross K."/>
            <person name="Ryan E."/>
            <person name="Settipalli S."/>
            <person name="Shea T."/>
            <person name="Sherpa N."/>
            <person name="Shi L."/>
            <person name="Shih D."/>
            <person name="Sparrow T."/>
            <person name="Spaulding J."/>
            <person name="Stalker J."/>
            <person name="Stange-Thomann N."/>
            <person name="Stavropoulos S."/>
            <person name="Stone C."/>
            <person name="Strader C."/>
            <person name="Tesfaye S."/>
            <person name="Thomson T."/>
            <person name="Thoulutsang Y."/>
            <person name="Thoulutsang D."/>
            <person name="Topham K."/>
            <person name="Topping I."/>
            <person name="Tsamla T."/>
            <person name="Vassiliev H."/>
            <person name="Vo A."/>
            <person name="Wangchuk T."/>
            <person name="Wangdi T."/>
            <person name="Weiand M."/>
            <person name="Wilkinson J."/>
            <person name="Wilson A."/>
            <person name="Yadav S."/>
            <person name="Young G."/>
            <person name="Yu Q."/>
            <person name="Zembek L."/>
            <person name="Zhong D."/>
            <person name="Zimmer A."/>
            <person name="Zwirko Z."/>
            <person name="Jaffe D.B."/>
            <person name="Alvarez P."/>
            <person name="Brockman W."/>
            <person name="Butler J."/>
            <person name="Chin C."/>
            <person name="Gnerre S."/>
            <person name="Grabherr M."/>
            <person name="Kleber M."/>
            <person name="Mauceli E."/>
            <person name="MacCallum I."/>
        </authorList>
    </citation>
    <scope>NUCLEOTIDE SEQUENCE [LARGE SCALE GENOMIC DNA]</scope>
    <source>
        <strain evidence="5 6">TSC#14021-0224.01</strain>
    </source>
</reference>
<evidence type="ECO:0000313" key="5">
    <source>
        <dbReference type="EMBL" id="EDV51972.1"/>
    </source>
</evidence>
<dbReference type="OrthoDB" id="5377312at2759"/>
<protein>
    <recommendedName>
        <fullName evidence="7">DNA-directed RNA polymerase III subunit</fullName>
    </recommendedName>
</protein>
<dbReference type="Proteomes" id="UP000008711">
    <property type="component" value="Unassembled WGS sequence"/>
</dbReference>
<dbReference type="PhylomeDB" id="B3NHV7"/>
<dbReference type="PANTHER" id="PTHR15367">
    <property type="entry name" value="DNA-DIRECTED RNA POLYMERASE III"/>
    <property type="match status" value="1"/>
</dbReference>
<keyword evidence="6" id="KW-1185">Reference proteome</keyword>
<feature type="region of interest" description="Disordered" evidence="4">
    <location>
        <begin position="26"/>
        <end position="161"/>
    </location>
</feature>
<evidence type="ECO:0000256" key="2">
    <source>
        <dbReference type="ARBA" id="ARBA00008352"/>
    </source>
</evidence>
<proteinExistence type="inferred from homology"/>
<evidence type="ECO:0000313" key="6">
    <source>
        <dbReference type="Proteomes" id="UP000008711"/>
    </source>
</evidence>
<dbReference type="AlphaFoldDB" id="B3NHV7"/>
<dbReference type="GO" id="GO:0006383">
    <property type="term" value="P:transcription by RNA polymerase III"/>
    <property type="evidence" value="ECO:0007669"/>
    <property type="project" value="InterPro"/>
</dbReference>
<feature type="compositionally biased region" description="Basic and acidic residues" evidence="4">
    <location>
        <begin position="46"/>
        <end position="56"/>
    </location>
</feature>
<comment type="similarity">
    <text evidence="2">Belongs to the eukaryotic RPC7 RNA polymerase subunit family.</text>
</comment>
<evidence type="ECO:0000256" key="3">
    <source>
        <dbReference type="ARBA" id="ARBA00023242"/>
    </source>
</evidence>
<dbReference type="eggNOG" id="ENOG502QUPX">
    <property type="taxonomic scope" value="Eukaryota"/>
</dbReference>
<evidence type="ECO:0000256" key="4">
    <source>
        <dbReference type="SAM" id="MobiDB-lite"/>
    </source>
</evidence>
<dbReference type="OMA" id="FIYSQMP"/>
<feature type="compositionally biased region" description="Acidic residues" evidence="4">
    <location>
        <begin position="115"/>
        <end position="136"/>
    </location>
</feature>
<feature type="compositionally biased region" description="Basic and acidic residues" evidence="4">
    <location>
        <begin position="86"/>
        <end position="99"/>
    </location>
</feature>
<dbReference type="InterPro" id="IPR024661">
    <property type="entry name" value="RNA_pol_III_Rpc31"/>
</dbReference>
<organism evidence="5 6">
    <name type="scientific">Drosophila erecta</name>
    <name type="common">Fruit fly</name>
    <dbReference type="NCBI Taxonomy" id="7220"/>
    <lineage>
        <taxon>Eukaryota</taxon>
        <taxon>Metazoa</taxon>
        <taxon>Ecdysozoa</taxon>
        <taxon>Arthropoda</taxon>
        <taxon>Hexapoda</taxon>
        <taxon>Insecta</taxon>
        <taxon>Pterygota</taxon>
        <taxon>Neoptera</taxon>
        <taxon>Endopterygota</taxon>
        <taxon>Diptera</taxon>
        <taxon>Brachycera</taxon>
        <taxon>Muscomorpha</taxon>
        <taxon>Ephydroidea</taxon>
        <taxon>Drosophilidae</taxon>
        <taxon>Drosophila</taxon>
        <taxon>Sophophora</taxon>
    </lineage>
</organism>
<feature type="compositionally biased region" description="Acidic residues" evidence="4">
    <location>
        <begin position="148"/>
        <end position="161"/>
    </location>
</feature>
<dbReference type="HOGENOM" id="CLU_084309_1_1_1"/>
<reference evidence="5 6" key="2">
    <citation type="journal article" date="2008" name="Bioinformatics">
        <title>Assembly reconciliation.</title>
        <authorList>
            <person name="Zimin A.V."/>
            <person name="Smith D.R."/>
            <person name="Sutton G."/>
            <person name="Yorke J.A."/>
        </authorList>
    </citation>
    <scope>NUCLEOTIDE SEQUENCE [LARGE SCALE GENOMIC DNA]</scope>
    <source>
        <strain evidence="5 6">TSC#14021-0224.01</strain>
    </source>
</reference>
<evidence type="ECO:0000256" key="1">
    <source>
        <dbReference type="ARBA" id="ARBA00004123"/>
    </source>
</evidence>
<dbReference type="Pfam" id="PF11705">
    <property type="entry name" value="RNA_pol_3_Rpc31"/>
    <property type="match status" value="1"/>
</dbReference>
<gene>
    <name evidence="5" type="primary">Dere\GG15813</name>
    <name evidence="5" type="synonym">dere_GLEANR_15854</name>
    <name evidence="5" type="synonym">GG15813</name>
    <name evidence="5" type="ORF">Dere_GG15813</name>
</gene>
<name>B3NHV7_DROER</name>
<dbReference type="PANTHER" id="PTHR15367:SF2">
    <property type="entry name" value="DNA-DIRECTED RNA POLYMERASE III SUBUNIT"/>
    <property type="match status" value="1"/>
</dbReference>